<evidence type="ECO:0000313" key="3">
    <source>
        <dbReference type="EMBL" id="KAG2598957.1"/>
    </source>
</evidence>
<feature type="region of interest" description="Disordered" evidence="1">
    <location>
        <begin position="22"/>
        <end position="78"/>
    </location>
</feature>
<keyword evidence="4" id="KW-1185">Reference proteome</keyword>
<sequence>MERVLQDQQTLAKQMELTGQAVARLTLDRHPTPPSSPRPIHGDTRFTEFHHGASSRNREVPPPEHRDSHRSHSDHHSFSRNALPKLTFPMFSGVNPVIWKDKCLDFFHFYNIPETLWVTSASLNMDENSSKWYKTYKLTNGIGTWSEFIAAVEQQFGSYEYRDAVGELVSLYQEGTLEEYISAFVDLQYQITMHNTGMDQVYFVTQFIKGLKPELRAGVQSQVPEDMRKAIMLARVQQQIHFSKASSQSTKSDSRSTTTTGSLWKERQLRDYRKANGLCMYCGDKFDAAHAASCTKRPQAQVHSLVVNNLDQPLSDDVLTQLAMEDSLTEDLQQLSLNALAGTAMGDVLQLRCRIQDKVMLVLLDSGSSNSFVSASFLERVGITPTPAAPKQVKLANGQLLITDQKVHQMEWWCQGQTLVHDMQVLEMSAYDAILGYDWLKLHSPMNCLWDQYAVEYMDRGRLIKLHGVQPSPLAVSPMSANKLMKLHKGNDVWALAMVHLSTPSDSNQPEEVKSLLQ</sequence>
<dbReference type="PANTHER" id="PTHR15503">
    <property type="entry name" value="LDOC1 RELATED"/>
    <property type="match status" value="1"/>
</dbReference>
<feature type="compositionally biased region" description="Low complexity" evidence="1">
    <location>
        <begin position="243"/>
        <end position="262"/>
    </location>
</feature>
<feature type="domain" description="Retrotransposon gag" evidence="2">
    <location>
        <begin position="121"/>
        <end position="213"/>
    </location>
</feature>
<dbReference type="Gene3D" id="2.40.70.10">
    <property type="entry name" value="Acid Proteases"/>
    <property type="match status" value="1"/>
</dbReference>
<dbReference type="CDD" id="cd00303">
    <property type="entry name" value="retropepsin_like"/>
    <property type="match status" value="1"/>
</dbReference>
<organism evidence="3 4">
    <name type="scientific">Panicum virgatum</name>
    <name type="common">Blackwell switchgrass</name>
    <dbReference type="NCBI Taxonomy" id="38727"/>
    <lineage>
        <taxon>Eukaryota</taxon>
        <taxon>Viridiplantae</taxon>
        <taxon>Streptophyta</taxon>
        <taxon>Embryophyta</taxon>
        <taxon>Tracheophyta</taxon>
        <taxon>Spermatophyta</taxon>
        <taxon>Magnoliopsida</taxon>
        <taxon>Liliopsida</taxon>
        <taxon>Poales</taxon>
        <taxon>Poaceae</taxon>
        <taxon>PACMAD clade</taxon>
        <taxon>Panicoideae</taxon>
        <taxon>Panicodae</taxon>
        <taxon>Paniceae</taxon>
        <taxon>Panicinae</taxon>
        <taxon>Panicum</taxon>
        <taxon>Panicum sect. Hiantes</taxon>
    </lineage>
</organism>
<feature type="region of interest" description="Disordered" evidence="1">
    <location>
        <begin position="242"/>
        <end position="262"/>
    </location>
</feature>
<dbReference type="Proteomes" id="UP000823388">
    <property type="component" value="Chromosome 5K"/>
</dbReference>
<dbReference type="EMBL" id="CM029045">
    <property type="protein sequence ID" value="KAG2598957.1"/>
    <property type="molecule type" value="Genomic_DNA"/>
</dbReference>
<dbReference type="InterPro" id="IPR005162">
    <property type="entry name" value="Retrotrans_gag_dom"/>
</dbReference>
<dbReference type="InterPro" id="IPR032567">
    <property type="entry name" value="RTL1-rel"/>
</dbReference>
<evidence type="ECO:0000259" key="2">
    <source>
        <dbReference type="Pfam" id="PF03732"/>
    </source>
</evidence>
<dbReference type="AlphaFoldDB" id="A0A8T0SLE2"/>
<evidence type="ECO:0000256" key="1">
    <source>
        <dbReference type="SAM" id="MobiDB-lite"/>
    </source>
</evidence>
<feature type="compositionally biased region" description="Basic and acidic residues" evidence="1">
    <location>
        <begin position="40"/>
        <end position="77"/>
    </location>
</feature>
<dbReference type="SUPFAM" id="SSF50630">
    <property type="entry name" value="Acid proteases"/>
    <property type="match status" value="1"/>
</dbReference>
<comment type="caution">
    <text evidence="3">The sequence shown here is derived from an EMBL/GenBank/DDBJ whole genome shotgun (WGS) entry which is preliminary data.</text>
</comment>
<protein>
    <recommendedName>
        <fullName evidence="2">Retrotransposon gag domain-containing protein</fullName>
    </recommendedName>
</protein>
<gene>
    <name evidence="3" type="ORF">PVAP13_5KG390307</name>
</gene>
<dbReference type="PANTHER" id="PTHR15503:SF22">
    <property type="entry name" value="TRANSPOSON TY3-I GAG POLYPROTEIN"/>
    <property type="match status" value="1"/>
</dbReference>
<evidence type="ECO:0000313" key="4">
    <source>
        <dbReference type="Proteomes" id="UP000823388"/>
    </source>
</evidence>
<name>A0A8T0SLE2_PANVG</name>
<dbReference type="Pfam" id="PF03732">
    <property type="entry name" value="Retrotrans_gag"/>
    <property type="match status" value="1"/>
</dbReference>
<dbReference type="InterPro" id="IPR021109">
    <property type="entry name" value="Peptidase_aspartic_dom_sf"/>
</dbReference>
<proteinExistence type="predicted"/>
<accession>A0A8T0SLE2</accession>
<dbReference type="Pfam" id="PF08284">
    <property type="entry name" value="RVP_2"/>
    <property type="match status" value="1"/>
</dbReference>
<reference evidence="3" key="1">
    <citation type="submission" date="2020-05" db="EMBL/GenBank/DDBJ databases">
        <title>WGS assembly of Panicum virgatum.</title>
        <authorList>
            <person name="Lovell J.T."/>
            <person name="Jenkins J."/>
            <person name="Shu S."/>
            <person name="Juenger T.E."/>
            <person name="Schmutz J."/>
        </authorList>
    </citation>
    <scope>NUCLEOTIDE SEQUENCE</scope>
    <source>
        <strain evidence="3">AP13</strain>
    </source>
</reference>